<dbReference type="EMBL" id="JBHSWU010000257">
    <property type="protein sequence ID" value="MFC6724712.1"/>
    <property type="molecule type" value="Genomic_DNA"/>
</dbReference>
<dbReference type="AlphaFoldDB" id="A0ABD5RZN3"/>
<name>A0ABD5RZN3_9EURY</name>
<organism evidence="1 2">
    <name type="scientific">Halobium palmae</name>
    <dbReference type="NCBI Taxonomy" id="1776492"/>
    <lineage>
        <taxon>Archaea</taxon>
        <taxon>Methanobacteriati</taxon>
        <taxon>Methanobacteriota</taxon>
        <taxon>Stenosarchaea group</taxon>
        <taxon>Halobacteria</taxon>
        <taxon>Halobacteriales</taxon>
        <taxon>Haloferacaceae</taxon>
        <taxon>Halobium</taxon>
    </lineage>
</organism>
<dbReference type="Proteomes" id="UP001596328">
    <property type="component" value="Unassembled WGS sequence"/>
</dbReference>
<reference evidence="1 2" key="1">
    <citation type="journal article" date="2019" name="Int. J. Syst. Evol. Microbiol.">
        <title>The Global Catalogue of Microorganisms (GCM) 10K type strain sequencing project: providing services to taxonomists for standard genome sequencing and annotation.</title>
        <authorList>
            <consortium name="The Broad Institute Genomics Platform"/>
            <consortium name="The Broad Institute Genome Sequencing Center for Infectious Disease"/>
            <person name="Wu L."/>
            <person name="Ma J."/>
        </authorList>
    </citation>
    <scope>NUCLEOTIDE SEQUENCE [LARGE SCALE GENOMIC DNA]</scope>
    <source>
        <strain evidence="1 2">NBRC 111368</strain>
    </source>
</reference>
<proteinExistence type="predicted"/>
<evidence type="ECO:0000313" key="1">
    <source>
        <dbReference type="EMBL" id="MFC6724712.1"/>
    </source>
</evidence>
<gene>
    <name evidence="1" type="ORF">ACFQE1_10055</name>
</gene>
<dbReference type="SUPFAM" id="SSF53187">
    <property type="entry name" value="Zn-dependent exopeptidases"/>
    <property type="match status" value="1"/>
</dbReference>
<accession>A0ABD5RZN3</accession>
<protein>
    <submittedName>
        <fullName evidence="1">M20 family peptidase</fullName>
    </submittedName>
</protein>
<evidence type="ECO:0000313" key="2">
    <source>
        <dbReference type="Proteomes" id="UP001596328"/>
    </source>
</evidence>
<feature type="non-terminal residue" evidence="1">
    <location>
        <position position="1"/>
    </location>
</feature>
<comment type="caution">
    <text evidence="1">The sequence shown here is derived from an EMBL/GenBank/DDBJ whole genome shotgun (WGS) entry which is preliminary data.</text>
</comment>
<dbReference type="Gene3D" id="3.40.630.10">
    <property type="entry name" value="Zn peptidases"/>
    <property type="match status" value="1"/>
</dbReference>
<keyword evidence="2" id="KW-1185">Reference proteome</keyword>
<sequence length="73" mass="7705">AGGGRPEFVTKPHATDAGWLSDAGTACVVCGPSERGEAHTARESVSLDVLGRCYRIYRDVAERFPPEGALDAT</sequence>